<comment type="caution">
    <text evidence="1">The sequence shown here is derived from an EMBL/GenBank/DDBJ whole genome shotgun (WGS) entry which is preliminary data.</text>
</comment>
<evidence type="ECO:0000313" key="2">
    <source>
        <dbReference type="Proteomes" id="UP001219518"/>
    </source>
</evidence>
<protein>
    <submittedName>
        <fullName evidence="1">Reticulocalbin-2</fullName>
    </submittedName>
</protein>
<gene>
    <name evidence="1" type="ORF">KUF71_011264</name>
</gene>
<organism evidence="1 2">
    <name type="scientific">Frankliniella fusca</name>
    <dbReference type="NCBI Taxonomy" id="407009"/>
    <lineage>
        <taxon>Eukaryota</taxon>
        <taxon>Metazoa</taxon>
        <taxon>Ecdysozoa</taxon>
        <taxon>Arthropoda</taxon>
        <taxon>Hexapoda</taxon>
        <taxon>Insecta</taxon>
        <taxon>Pterygota</taxon>
        <taxon>Neoptera</taxon>
        <taxon>Paraneoptera</taxon>
        <taxon>Thysanoptera</taxon>
        <taxon>Terebrantia</taxon>
        <taxon>Thripoidea</taxon>
        <taxon>Thripidae</taxon>
        <taxon>Frankliniella</taxon>
    </lineage>
</organism>
<evidence type="ECO:0000313" key="1">
    <source>
        <dbReference type="EMBL" id="KAK3922089.1"/>
    </source>
</evidence>
<dbReference type="AlphaFoldDB" id="A0AAE1HIQ6"/>
<keyword evidence="2" id="KW-1185">Reference proteome</keyword>
<dbReference type="EMBL" id="JAHWGI010001065">
    <property type="protein sequence ID" value="KAK3922089.1"/>
    <property type="molecule type" value="Genomic_DNA"/>
</dbReference>
<accession>A0AAE1HIQ6</accession>
<proteinExistence type="predicted"/>
<reference evidence="1" key="1">
    <citation type="submission" date="2021-07" db="EMBL/GenBank/DDBJ databases">
        <authorList>
            <person name="Catto M.A."/>
            <person name="Jacobson A."/>
            <person name="Kennedy G."/>
            <person name="Labadie P."/>
            <person name="Hunt B.G."/>
            <person name="Srinivasan R."/>
        </authorList>
    </citation>
    <scope>NUCLEOTIDE SEQUENCE</scope>
    <source>
        <strain evidence="1">PL_HMW_Pooled</strain>
        <tissue evidence="1">Head</tissue>
    </source>
</reference>
<dbReference type="Proteomes" id="UP001219518">
    <property type="component" value="Unassembled WGS sequence"/>
</dbReference>
<name>A0AAE1HIQ6_9NEOP</name>
<reference evidence="1" key="2">
    <citation type="journal article" date="2023" name="BMC Genomics">
        <title>Pest status, molecular evolution, and epigenetic factors derived from the genome assembly of Frankliniella fusca, a thysanopteran phytovirus vector.</title>
        <authorList>
            <person name="Catto M.A."/>
            <person name="Labadie P.E."/>
            <person name="Jacobson A.L."/>
            <person name="Kennedy G.G."/>
            <person name="Srinivasan R."/>
            <person name="Hunt B.G."/>
        </authorList>
    </citation>
    <scope>NUCLEOTIDE SEQUENCE</scope>
    <source>
        <strain evidence="1">PL_HMW_Pooled</strain>
    </source>
</reference>
<sequence length="150" mass="17237">MGEAIHLEISSEGVFLSLQEVLSQHYKDPGCKSNSLWLAVSCAFSWRYDLQTLSAHKDQWKLSKNLGGPFLPNFPLQHHNQGLSNLVMPEAFYYLSRCYLSGAYFERILVYPSGHEILEATILRQILHKLQCSIYRHNQAQETSKHLVVM</sequence>